<accession>A0ABN9T2P8</accession>
<sequence length="288" mass="30916">MQAMTYVRWGSAKFARGRARFGGENKYNAAAEPSAEDWAFAVTGGDKAKKTTQVPIDITLPAFPKNFSSSQVGAMLKRCNILVNAKFALYFRPAGQNSVVEKYPLYEGYLKPEAGNALWAYLQDSSLRRDAEEFDRLLSFEKRDMAELMGKHMKSTRTAAAARASGDQAAGAAADAPAMGEAVPNPPDDFDEEDFFGLAGGDHDGEGAGEAAPIKRIKTEPGVWKDLKLKPGHNGCIDLSFPSPPQKKKKHDKSLEEELEKIIEEEAQRGGASASSGGAAADGVLVAA</sequence>
<evidence type="ECO:0000256" key="1">
    <source>
        <dbReference type="SAM" id="MobiDB-lite"/>
    </source>
</evidence>
<keyword evidence="3" id="KW-1185">Reference proteome</keyword>
<comment type="caution">
    <text evidence="2">The sequence shown here is derived from an EMBL/GenBank/DDBJ whole genome shotgun (WGS) entry which is preliminary data.</text>
</comment>
<protein>
    <submittedName>
        <fullName evidence="2">Uncharacterized protein</fullName>
    </submittedName>
</protein>
<proteinExistence type="predicted"/>
<feature type="region of interest" description="Disordered" evidence="1">
    <location>
        <begin position="162"/>
        <end position="194"/>
    </location>
</feature>
<gene>
    <name evidence="2" type="ORF">PCOR1329_LOCUS34844</name>
</gene>
<feature type="region of interest" description="Disordered" evidence="1">
    <location>
        <begin position="235"/>
        <end position="288"/>
    </location>
</feature>
<organism evidence="2 3">
    <name type="scientific">Prorocentrum cordatum</name>
    <dbReference type="NCBI Taxonomy" id="2364126"/>
    <lineage>
        <taxon>Eukaryota</taxon>
        <taxon>Sar</taxon>
        <taxon>Alveolata</taxon>
        <taxon>Dinophyceae</taxon>
        <taxon>Prorocentrales</taxon>
        <taxon>Prorocentraceae</taxon>
        <taxon>Prorocentrum</taxon>
    </lineage>
</organism>
<feature type="compositionally biased region" description="Basic and acidic residues" evidence="1">
    <location>
        <begin position="253"/>
        <end position="268"/>
    </location>
</feature>
<feature type="compositionally biased region" description="Low complexity" evidence="1">
    <location>
        <begin position="162"/>
        <end position="182"/>
    </location>
</feature>
<evidence type="ECO:0000313" key="2">
    <source>
        <dbReference type="EMBL" id="CAK0839063.1"/>
    </source>
</evidence>
<dbReference type="Proteomes" id="UP001189429">
    <property type="component" value="Unassembled WGS sequence"/>
</dbReference>
<feature type="compositionally biased region" description="Low complexity" evidence="1">
    <location>
        <begin position="270"/>
        <end position="288"/>
    </location>
</feature>
<dbReference type="EMBL" id="CAUYUJ010014267">
    <property type="protein sequence ID" value="CAK0839063.1"/>
    <property type="molecule type" value="Genomic_DNA"/>
</dbReference>
<evidence type="ECO:0000313" key="3">
    <source>
        <dbReference type="Proteomes" id="UP001189429"/>
    </source>
</evidence>
<name>A0ABN9T2P8_9DINO</name>
<reference evidence="2" key="1">
    <citation type="submission" date="2023-10" db="EMBL/GenBank/DDBJ databases">
        <authorList>
            <person name="Chen Y."/>
            <person name="Shah S."/>
            <person name="Dougan E. K."/>
            <person name="Thang M."/>
            <person name="Chan C."/>
        </authorList>
    </citation>
    <scope>NUCLEOTIDE SEQUENCE [LARGE SCALE GENOMIC DNA]</scope>
</reference>